<feature type="domain" description="Bms1-type G" evidence="6">
    <location>
        <begin position="78"/>
        <end position="239"/>
    </location>
</feature>
<feature type="compositionally biased region" description="Basic residues" evidence="5">
    <location>
        <begin position="370"/>
        <end position="379"/>
    </location>
</feature>
<name>A0ABR2BZT7_9ROSI</name>
<comment type="similarity">
    <text evidence="4">Belongs to the TRAFAC class translation factor GTPase superfamily. Bms1-like GTPase family. TSR1 subfamily.</text>
</comment>
<dbReference type="PANTHER" id="PTHR12858:SF1">
    <property type="entry name" value="PRE-RRNA-PROCESSING PROTEIN TSR1 HOMOLOG"/>
    <property type="match status" value="1"/>
</dbReference>
<dbReference type="Pfam" id="PF04950">
    <property type="entry name" value="RIBIOP_C"/>
    <property type="match status" value="1"/>
</dbReference>
<reference evidence="7 8" key="1">
    <citation type="journal article" date="2024" name="G3 (Bethesda)">
        <title>Genome assembly of Hibiscus sabdariffa L. provides insights into metabolisms of medicinal natural products.</title>
        <authorList>
            <person name="Kim T."/>
        </authorList>
    </citation>
    <scope>NUCLEOTIDE SEQUENCE [LARGE SCALE GENOMIC DNA]</scope>
    <source>
        <strain evidence="7">TK-2024</strain>
        <tissue evidence="7">Old leaves</tissue>
    </source>
</reference>
<feature type="compositionally biased region" description="Acidic residues" evidence="5">
    <location>
        <begin position="393"/>
        <end position="413"/>
    </location>
</feature>
<protein>
    <recommendedName>
        <fullName evidence="6">Bms1-type G domain-containing protein</fullName>
    </recommendedName>
</protein>
<dbReference type="InterPro" id="IPR039761">
    <property type="entry name" value="Bms1/Tsr1"/>
</dbReference>
<dbReference type="Proteomes" id="UP001472677">
    <property type="component" value="Unassembled WGS sequence"/>
</dbReference>
<dbReference type="EMBL" id="JBBPBM010000072">
    <property type="protein sequence ID" value="KAK8512615.1"/>
    <property type="molecule type" value="Genomic_DNA"/>
</dbReference>
<evidence type="ECO:0000256" key="3">
    <source>
        <dbReference type="ARBA" id="ARBA00023242"/>
    </source>
</evidence>
<evidence type="ECO:0000313" key="8">
    <source>
        <dbReference type="Proteomes" id="UP001472677"/>
    </source>
</evidence>
<organism evidence="7 8">
    <name type="scientific">Hibiscus sabdariffa</name>
    <name type="common">roselle</name>
    <dbReference type="NCBI Taxonomy" id="183260"/>
    <lineage>
        <taxon>Eukaryota</taxon>
        <taxon>Viridiplantae</taxon>
        <taxon>Streptophyta</taxon>
        <taxon>Embryophyta</taxon>
        <taxon>Tracheophyta</taxon>
        <taxon>Spermatophyta</taxon>
        <taxon>Magnoliopsida</taxon>
        <taxon>eudicotyledons</taxon>
        <taxon>Gunneridae</taxon>
        <taxon>Pentapetalae</taxon>
        <taxon>rosids</taxon>
        <taxon>malvids</taxon>
        <taxon>Malvales</taxon>
        <taxon>Malvaceae</taxon>
        <taxon>Malvoideae</taxon>
        <taxon>Hibiscus</taxon>
    </lineage>
</organism>
<dbReference type="SMART" id="SM00785">
    <property type="entry name" value="AARP2CN"/>
    <property type="match status" value="1"/>
</dbReference>
<feature type="region of interest" description="Disordered" evidence="5">
    <location>
        <begin position="1"/>
        <end position="54"/>
    </location>
</feature>
<accession>A0ABR2BZT7</accession>
<evidence type="ECO:0000256" key="1">
    <source>
        <dbReference type="ARBA" id="ARBA00004604"/>
    </source>
</evidence>
<dbReference type="SMART" id="SM01362">
    <property type="entry name" value="DUF663"/>
    <property type="match status" value="1"/>
</dbReference>
<dbReference type="InterPro" id="IPR012948">
    <property type="entry name" value="AARP2CN"/>
</dbReference>
<evidence type="ECO:0000256" key="4">
    <source>
        <dbReference type="ARBA" id="ARBA00038288"/>
    </source>
</evidence>
<dbReference type="Pfam" id="PF08142">
    <property type="entry name" value="AARP2CN"/>
    <property type="match status" value="1"/>
</dbReference>
<dbReference type="Pfam" id="PF22298">
    <property type="entry name" value="Tsr1_G-like"/>
    <property type="match status" value="1"/>
</dbReference>
<comment type="caution">
    <text evidence="7">The sequence shown here is derived from an EMBL/GenBank/DDBJ whole genome shotgun (WGS) entry which is preliminary data.</text>
</comment>
<dbReference type="PANTHER" id="PTHR12858">
    <property type="entry name" value="RIBOSOME BIOGENESIS PROTEIN"/>
    <property type="match status" value="1"/>
</dbReference>
<comment type="subcellular location">
    <subcellularLocation>
        <location evidence="1">Nucleus</location>
        <location evidence="1">Nucleolus</location>
    </subcellularLocation>
</comment>
<proteinExistence type="inferred from homology"/>
<dbReference type="InterPro" id="IPR030387">
    <property type="entry name" value="G_Bms1/Tsr1_dom"/>
</dbReference>
<dbReference type="PROSITE" id="PS51714">
    <property type="entry name" value="G_BMS1"/>
    <property type="match status" value="1"/>
</dbReference>
<evidence type="ECO:0000256" key="2">
    <source>
        <dbReference type="ARBA" id="ARBA00022517"/>
    </source>
</evidence>
<gene>
    <name evidence="7" type="ORF">V6N12_075187</name>
</gene>
<keyword evidence="8" id="KW-1185">Reference proteome</keyword>
<sequence length="797" mass="89602">MGGSRAQVNKPHKTRFSSKSSRNIHKISEKDKNRIAKSSRNVTQGARAARLQRNKMLREQKKAAILKEKRASSGSVSPPRVILLFPLSASVNVSSLAEDILRLLSTEVSGAVPSTVASSEYKLRATVLQAPHGDLLSCMEMAKVADLVAFVASATEENTCDYIDSFGSHCLSVFRSLGLPSTVVFIRDLPTELKRRNDAKKIVTSSLTSEFPEDCKFFPADSKDDLHKFMWLFKEQRLTTPHWRNQRPYLMAQKVDMVPDDSSPEKCTLLLTGYTRGHSLSVNQLVHVSGAGDFQLSKIEIMKDPIPLNARKDRNAMDSDDIQDVEVIRSLTPDPLSQEPLLVENVPDPLAGEQTWPTEAEMAEADRNQKQKRMRKRTLPRGTSEYQAAWIIDDTDEEDSGAEDDGDDDEDDEGMVLDEVESGFPSQEGTNNPDFEEDQASLYLRDSDEETENDSVMLEGENLTREQIEDEIKKIKEAHAEDEEFPDEVDTPLDVPARKRFAKYRGLKSFRTSSWDPKESLPPEYARIFAFDNFARTQKHVIAKALKMEQEGRDDCAPAGSYARLYIKDVPLHVASKLCAAFRTAPVILCGLLQHESKMSVLHFSIKKVDSYEAPIKAKEELIFHVGFRQFVARPIFSTDNINSDKHKMERFLHAGRFSIASIYAPITFPPLPLIVFKGAIGGGSPVVAAVGSLRSVDPDRIILKKIILTGYPQRVSKLKATVRYMFHNPEDVRWFKPVEVWTKCGRRGRVKEPVGTHGAMKCIFNGGLQQHDTVCMSLYKRSYPKWPEHGFPVLDA</sequence>
<evidence type="ECO:0000256" key="5">
    <source>
        <dbReference type="SAM" id="MobiDB-lite"/>
    </source>
</evidence>
<dbReference type="InterPro" id="IPR007034">
    <property type="entry name" value="BMS1_TSR1_C"/>
</dbReference>
<evidence type="ECO:0000259" key="6">
    <source>
        <dbReference type="PROSITE" id="PS51714"/>
    </source>
</evidence>
<evidence type="ECO:0000313" key="7">
    <source>
        <dbReference type="EMBL" id="KAK8512615.1"/>
    </source>
</evidence>
<feature type="region of interest" description="Disordered" evidence="5">
    <location>
        <begin position="336"/>
        <end position="413"/>
    </location>
</feature>
<keyword evidence="3" id="KW-0539">Nucleus</keyword>
<keyword evidence="2" id="KW-0690">Ribosome biogenesis</keyword>